<name>S7HXK9_VIBFL</name>
<dbReference type="Proteomes" id="UP000014854">
    <property type="component" value="Unassembled WGS sequence"/>
</dbReference>
<organism evidence="1 2">
    <name type="scientific">Vibrio fluvialis PG41</name>
    <dbReference type="NCBI Taxonomy" id="1336752"/>
    <lineage>
        <taxon>Bacteria</taxon>
        <taxon>Pseudomonadati</taxon>
        <taxon>Pseudomonadota</taxon>
        <taxon>Gammaproteobacteria</taxon>
        <taxon>Vibrionales</taxon>
        <taxon>Vibrionaceae</taxon>
        <taxon>Vibrio</taxon>
    </lineage>
</organism>
<dbReference type="PATRIC" id="fig|1336752.4.peg.3800"/>
<reference evidence="1 2" key="1">
    <citation type="journal article" date="2013" name="Gut Pathog.">
        <title>Evidence of a new metabolic capacity in an emerging diarrheal pathogen: lessons from the draft genomes of Vibrio fluvialis strains PG41 and I21563.</title>
        <authorList>
            <person name="Khatri I."/>
            <person name="Mahajan S."/>
            <person name="Dureja C."/>
            <person name="Subramanian S."/>
            <person name="Raychaudhuri S."/>
        </authorList>
    </citation>
    <scope>NUCLEOTIDE SEQUENCE [LARGE SCALE GENOMIC DNA]</scope>
    <source>
        <strain evidence="1 2">PG41</strain>
    </source>
</reference>
<gene>
    <name evidence="1" type="ORF">L910_1952</name>
</gene>
<evidence type="ECO:0000313" key="2">
    <source>
        <dbReference type="Proteomes" id="UP000014854"/>
    </source>
</evidence>
<comment type="caution">
    <text evidence="1">The sequence shown here is derived from an EMBL/GenBank/DDBJ whole genome shotgun (WGS) entry which is preliminary data.</text>
</comment>
<protein>
    <submittedName>
        <fullName evidence="1">Uncharacterized protein</fullName>
    </submittedName>
</protein>
<evidence type="ECO:0000313" key="1">
    <source>
        <dbReference type="EMBL" id="EPP20458.1"/>
    </source>
</evidence>
<dbReference type="AlphaFoldDB" id="S7HXK9"/>
<accession>S7HXK9</accession>
<sequence length="48" mass="5496">MRWTPVTPSVKLEDMKIMSALLSKELSSIYELAILMILGKFYSSNLVF</sequence>
<proteinExistence type="predicted"/>
<dbReference type="EMBL" id="ASXS01000019">
    <property type="protein sequence ID" value="EPP20458.1"/>
    <property type="molecule type" value="Genomic_DNA"/>
</dbReference>